<dbReference type="Pfam" id="PF01058">
    <property type="entry name" value="Oxidored_q6"/>
    <property type="match status" value="1"/>
</dbReference>
<dbReference type="GO" id="GO:0016491">
    <property type="term" value="F:oxidoreductase activity"/>
    <property type="evidence" value="ECO:0007669"/>
    <property type="project" value="UniProtKB-KW"/>
</dbReference>
<evidence type="ECO:0000256" key="1">
    <source>
        <dbReference type="ARBA" id="ARBA00023002"/>
    </source>
</evidence>
<comment type="caution">
    <text evidence="3">The sequence shown here is derived from an EMBL/GenBank/DDBJ whole genome shotgun (WGS) entry which is preliminary data.</text>
</comment>
<evidence type="ECO:0000259" key="2">
    <source>
        <dbReference type="Pfam" id="PF01058"/>
    </source>
</evidence>
<name>A0A7J3I905_9CREN</name>
<feature type="domain" description="NADH:ubiquinone oxidoreductase-like 20kDa subunit" evidence="2">
    <location>
        <begin position="12"/>
        <end position="148"/>
    </location>
</feature>
<dbReference type="GO" id="GO:0051536">
    <property type="term" value="F:iron-sulfur cluster binding"/>
    <property type="evidence" value="ECO:0007669"/>
    <property type="project" value="InterPro"/>
</dbReference>
<sequence>MYRVAIVKTTSCSGCINELVYCLTSDPQMIKIYRVDFSPEFVDGDIPDEIDILFVEGSISNNAQEKLLVDLRKRTRIAIAIGTCAVMGGIQSLRSGNSIDDVKSYVYPEPNLVDVYSDVKPVDQVIQIDLSFPGCPVNRLAIASFLKKFSLGGLPIPIYESVCGECKRKNIACVMVSKGMACLGPITVNGCGAICPSFNRGCYGCYGIKSYDIDAANFKEFINVLLGLGMDRSCILTLVKGYSFKLLKNSLVMSYREDFD</sequence>
<dbReference type="Gene3D" id="3.40.50.700">
    <property type="entry name" value="NADH:ubiquinone oxidoreductase-like, 20kDa subunit"/>
    <property type="match status" value="1"/>
</dbReference>
<dbReference type="EMBL" id="DTAI01000201">
    <property type="protein sequence ID" value="HGN37229.1"/>
    <property type="molecule type" value="Genomic_DNA"/>
</dbReference>
<dbReference type="AlphaFoldDB" id="A0A7J3I905"/>
<accession>A0A7J3I905</accession>
<dbReference type="InterPro" id="IPR037024">
    <property type="entry name" value="NiFe_Hase_small_N_sf"/>
</dbReference>
<dbReference type="InterPro" id="IPR006137">
    <property type="entry name" value="NADH_UbQ_OxRdtase-like_20kDa"/>
</dbReference>
<proteinExistence type="predicted"/>
<dbReference type="InterPro" id="IPR051349">
    <property type="entry name" value="Hydrogenase_assoc-protein"/>
</dbReference>
<gene>
    <name evidence="3" type="ORF">ENT87_06750</name>
    <name evidence="4" type="ORF">ENU41_05870</name>
</gene>
<dbReference type="PANTHER" id="PTHR42845">
    <property type="entry name" value="COENZYME F420-REDUCING HYDROGENASE, GAMMA SUBUNIT"/>
    <property type="match status" value="1"/>
</dbReference>
<evidence type="ECO:0000313" key="3">
    <source>
        <dbReference type="EMBL" id="HGN37229.1"/>
    </source>
</evidence>
<keyword evidence="1" id="KW-0560">Oxidoreductase</keyword>
<dbReference type="SUPFAM" id="SSF56770">
    <property type="entry name" value="HydA/Nqo6-like"/>
    <property type="match status" value="1"/>
</dbReference>
<reference evidence="3" key="1">
    <citation type="journal article" date="2020" name="mSystems">
        <title>Genome- and Community-Level Interaction Insights into Carbon Utilization and Element Cycling Functions of Hydrothermarchaeota in Hydrothermal Sediment.</title>
        <authorList>
            <person name="Zhou Z."/>
            <person name="Liu Y."/>
            <person name="Xu W."/>
            <person name="Pan J."/>
            <person name="Luo Z.H."/>
            <person name="Li M."/>
        </authorList>
    </citation>
    <scope>NUCLEOTIDE SEQUENCE [LARGE SCALE GENOMIC DNA]</scope>
    <source>
        <strain evidence="3">SpSt-618</strain>
        <strain evidence="4">SpSt-667</strain>
    </source>
</reference>
<dbReference type="PANTHER" id="PTHR42845:SF2">
    <property type="entry name" value="F420-NON-REDUCING HYDROGENASE VHU SUBUNIT G"/>
    <property type="match status" value="1"/>
</dbReference>
<protein>
    <submittedName>
        <fullName evidence="3">Oxidoreductase</fullName>
    </submittedName>
</protein>
<evidence type="ECO:0000313" key="4">
    <source>
        <dbReference type="EMBL" id="HGQ36186.1"/>
    </source>
</evidence>
<organism evidence="3">
    <name type="scientific">Ignisphaera aggregans</name>
    <dbReference type="NCBI Taxonomy" id="334771"/>
    <lineage>
        <taxon>Archaea</taxon>
        <taxon>Thermoproteota</taxon>
        <taxon>Thermoprotei</taxon>
        <taxon>Desulfurococcales</taxon>
        <taxon>Desulfurococcaceae</taxon>
        <taxon>Ignisphaera</taxon>
    </lineage>
</organism>
<dbReference type="EMBL" id="DTCK01000037">
    <property type="protein sequence ID" value="HGQ36186.1"/>
    <property type="molecule type" value="Genomic_DNA"/>
</dbReference>